<accession>A0A3P7KS03</accession>
<name>A0A3P7KS03_STRVU</name>
<dbReference type="AlphaFoldDB" id="A0A3P7KS03"/>
<organism evidence="2 3">
    <name type="scientific">Strongylus vulgaris</name>
    <name type="common">Blood worm</name>
    <dbReference type="NCBI Taxonomy" id="40348"/>
    <lineage>
        <taxon>Eukaryota</taxon>
        <taxon>Metazoa</taxon>
        <taxon>Ecdysozoa</taxon>
        <taxon>Nematoda</taxon>
        <taxon>Chromadorea</taxon>
        <taxon>Rhabditida</taxon>
        <taxon>Rhabditina</taxon>
        <taxon>Rhabditomorpha</taxon>
        <taxon>Strongyloidea</taxon>
        <taxon>Strongylidae</taxon>
        <taxon>Strongylus</taxon>
    </lineage>
</organism>
<evidence type="ECO:0000313" key="2">
    <source>
        <dbReference type="EMBL" id="VDM70022.1"/>
    </source>
</evidence>
<evidence type="ECO:0000313" key="3">
    <source>
        <dbReference type="Proteomes" id="UP000270094"/>
    </source>
</evidence>
<feature type="compositionally biased region" description="Acidic residues" evidence="1">
    <location>
        <begin position="56"/>
        <end position="77"/>
    </location>
</feature>
<proteinExistence type="predicted"/>
<dbReference type="Proteomes" id="UP000270094">
    <property type="component" value="Unassembled WGS sequence"/>
</dbReference>
<dbReference type="EMBL" id="UYYB01014423">
    <property type="protein sequence ID" value="VDM70022.1"/>
    <property type="molecule type" value="Genomic_DNA"/>
</dbReference>
<feature type="region of interest" description="Disordered" evidence="1">
    <location>
        <begin position="1"/>
        <end position="77"/>
    </location>
</feature>
<reference evidence="2 3" key="1">
    <citation type="submission" date="2018-11" db="EMBL/GenBank/DDBJ databases">
        <authorList>
            <consortium name="Pathogen Informatics"/>
        </authorList>
    </citation>
    <scope>NUCLEOTIDE SEQUENCE [LARGE SCALE GENOMIC DNA]</scope>
</reference>
<protein>
    <submittedName>
        <fullName evidence="2">Uncharacterized protein</fullName>
    </submittedName>
</protein>
<keyword evidence="3" id="KW-1185">Reference proteome</keyword>
<gene>
    <name evidence="2" type="ORF">SVUK_LOCUS5020</name>
</gene>
<sequence length="77" mass="8697">MMNFEDGIGGDAEMKGWNSLTDDGKDIEDEEPTTTMDDKEGEEVETKDDKEGEEATKDDEGEEAETKDEKEEEEVPY</sequence>
<evidence type="ECO:0000256" key="1">
    <source>
        <dbReference type="SAM" id="MobiDB-lite"/>
    </source>
</evidence>